<comment type="caution">
    <text evidence="5">The sequence shown here is derived from an EMBL/GenBank/DDBJ whole genome shotgun (WGS) entry which is preliminary data.</text>
</comment>
<evidence type="ECO:0000313" key="5">
    <source>
        <dbReference type="EMBL" id="MEJ2903718.1"/>
    </source>
</evidence>
<dbReference type="Pfam" id="PF01638">
    <property type="entry name" value="HxlR"/>
    <property type="match status" value="1"/>
</dbReference>
<dbReference type="InterPro" id="IPR002577">
    <property type="entry name" value="HTH_HxlR"/>
</dbReference>
<name>A0ABU8NN83_9SPHI</name>
<evidence type="ECO:0000256" key="3">
    <source>
        <dbReference type="ARBA" id="ARBA00023163"/>
    </source>
</evidence>
<reference evidence="5 6" key="1">
    <citation type="submission" date="2024-03" db="EMBL/GenBank/DDBJ databases">
        <title>Sequence of Lycoming College Course Isolates.</title>
        <authorList>
            <person name="Plotts O."/>
            <person name="Newman J."/>
        </authorList>
    </citation>
    <scope>NUCLEOTIDE SEQUENCE [LARGE SCALE GENOMIC DNA]</scope>
    <source>
        <strain evidence="5 6">CJB-3</strain>
    </source>
</reference>
<accession>A0ABU8NN83</accession>
<protein>
    <submittedName>
        <fullName evidence="5">Helix-turn-helix domain-containing protein</fullName>
    </submittedName>
</protein>
<evidence type="ECO:0000259" key="4">
    <source>
        <dbReference type="PROSITE" id="PS51118"/>
    </source>
</evidence>
<dbReference type="PANTHER" id="PTHR33204:SF37">
    <property type="entry name" value="HTH-TYPE TRANSCRIPTIONAL REGULATOR YODB"/>
    <property type="match status" value="1"/>
</dbReference>
<sequence>MYTRKIQEDPDCGIYLAMRVLGGKWKCCILDAISRGISRPSEIARYITEASTRVIEMQLAELLFYRMIEKCAEDVYPKRTEYKLTILGETLLPILSKIDQWGIEHAELIKDRISELQEDELEGQYPI</sequence>
<keyword evidence="1" id="KW-0805">Transcription regulation</keyword>
<dbReference type="PROSITE" id="PS51118">
    <property type="entry name" value="HTH_HXLR"/>
    <property type="match status" value="1"/>
</dbReference>
<organism evidence="5 6">
    <name type="scientific">Pedobacter panaciterrae</name>
    <dbReference type="NCBI Taxonomy" id="363849"/>
    <lineage>
        <taxon>Bacteria</taxon>
        <taxon>Pseudomonadati</taxon>
        <taxon>Bacteroidota</taxon>
        <taxon>Sphingobacteriia</taxon>
        <taxon>Sphingobacteriales</taxon>
        <taxon>Sphingobacteriaceae</taxon>
        <taxon>Pedobacter</taxon>
    </lineage>
</organism>
<feature type="domain" description="HTH hxlR-type" evidence="4">
    <location>
        <begin position="12"/>
        <end position="110"/>
    </location>
</feature>
<evidence type="ECO:0000256" key="1">
    <source>
        <dbReference type="ARBA" id="ARBA00023015"/>
    </source>
</evidence>
<keyword evidence="3" id="KW-0804">Transcription</keyword>
<evidence type="ECO:0000313" key="6">
    <source>
        <dbReference type="Proteomes" id="UP001378956"/>
    </source>
</evidence>
<dbReference type="InterPro" id="IPR036390">
    <property type="entry name" value="WH_DNA-bd_sf"/>
</dbReference>
<dbReference type="Proteomes" id="UP001378956">
    <property type="component" value="Unassembled WGS sequence"/>
</dbReference>
<dbReference type="EMBL" id="JBBEUB010000004">
    <property type="protein sequence ID" value="MEJ2903718.1"/>
    <property type="molecule type" value="Genomic_DNA"/>
</dbReference>
<dbReference type="SUPFAM" id="SSF46785">
    <property type="entry name" value="Winged helix' DNA-binding domain"/>
    <property type="match status" value="1"/>
</dbReference>
<gene>
    <name evidence="5" type="ORF">WAE58_14835</name>
</gene>
<dbReference type="Gene3D" id="1.10.10.10">
    <property type="entry name" value="Winged helix-like DNA-binding domain superfamily/Winged helix DNA-binding domain"/>
    <property type="match status" value="1"/>
</dbReference>
<evidence type="ECO:0000256" key="2">
    <source>
        <dbReference type="ARBA" id="ARBA00023125"/>
    </source>
</evidence>
<keyword evidence="2" id="KW-0238">DNA-binding</keyword>
<proteinExistence type="predicted"/>
<keyword evidence="6" id="KW-1185">Reference proteome</keyword>
<dbReference type="InterPro" id="IPR036388">
    <property type="entry name" value="WH-like_DNA-bd_sf"/>
</dbReference>
<dbReference type="PANTHER" id="PTHR33204">
    <property type="entry name" value="TRANSCRIPTIONAL REGULATOR, MARR FAMILY"/>
    <property type="match status" value="1"/>
</dbReference>
<dbReference type="RefSeq" id="WP_337716899.1">
    <property type="nucleotide sequence ID" value="NZ_JBBEUB010000004.1"/>
</dbReference>